<dbReference type="PROSITE" id="PS50206">
    <property type="entry name" value="RHODANESE_3"/>
    <property type="match status" value="1"/>
</dbReference>
<dbReference type="EC" id="2.7.7.-" evidence="3"/>
<dbReference type="GO" id="GO:0008146">
    <property type="term" value="F:sulfotransferase activity"/>
    <property type="evidence" value="ECO:0007669"/>
    <property type="project" value="TreeGrafter"/>
</dbReference>
<dbReference type="CDD" id="cd00757">
    <property type="entry name" value="ThiF_MoeB_HesA_family"/>
    <property type="match status" value="1"/>
</dbReference>
<evidence type="ECO:0000313" key="4">
    <source>
        <dbReference type="Proteomes" id="UP000000496"/>
    </source>
</evidence>
<dbReference type="FunFam" id="3.40.50.720:FF:000080">
    <property type="entry name" value="Thiazole biosynthesis adenylyltransferase ThiF"/>
    <property type="match status" value="1"/>
</dbReference>
<organism evidence="3 4">
    <name type="scientific">Simkania negevensis (strain ATCC VR-1471 / DSM 27360 / Z)</name>
    <dbReference type="NCBI Taxonomy" id="331113"/>
    <lineage>
        <taxon>Bacteria</taxon>
        <taxon>Pseudomonadati</taxon>
        <taxon>Chlamydiota</taxon>
        <taxon>Chlamydiia</taxon>
        <taxon>Parachlamydiales</taxon>
        <taxon>Simkaniaceae</taxon>
        <taxon>Simkania</taxon>
    </lineage>
</organism>
<dbReference type="GO" id="GO:0004792">
    <property type="term" value="F:thiosulfate-cyanide sulfurtransferase activity"/>
    <property type="evidence" value="ECO:0007669"/>
    <property type="project" value="TreeGrafter"/>
</dbReference>
<dbReference type="GO" id="GO:0016779">
    <property type="term" value="F:nucleotidyltransferase activity"/>
    <property type="evidence" value="ECO:0007669"/>
    <property type="project" value="UniProtKB-KW"/>
</dbReference>
<evidence type="ECO:0000259" key="2">
    <source>
        <dbReference type="PROSITE" id="PS50206"/>
    </source>
</evidence>
<dbReference type="KEGG" id="sng:SNE_A09210"/>
<sequence length="351" mass="39366">MTQYYSRQIRLPEVREEGQELLKNSKCLVVGAGGLGSPALLYLAAAGVGTVGICDGDTLDESNLHRQPLYRFEDLGKKKAELAKKRIESLNPFIKVECHPSHLTAKNALSLFESYDLILDCTDNFRAKFLINDAAYFAKKAVVRASIYQFEGQLQTYIPEKSAPCLRCLWEETPQEGCVGTCQEVGVLGPVPGYFGTLQAMEAIKYFLKMPTLPSHEILFTDLVYHSKQVLSFSKNKECPLCGESPRILHLVDKSDWEIESKNLNDYPFQWIDIREEEETCQAPCPGNNVLTIPMSAFDFRNLDPQISYLLICQKGKRSHSLARALRAEGLSNVYSLIGGSEELVKVLLDK</sequence>
<dbReference type="RefSeq" id="WP_013943265.1">
    <property type="nucleotide sequence ID" value="NC_015713.1"/>
</dbReference>
<dbReference type="SUPFAM" id="SSF69572">
    <property type="entry name" value="Activating enzymes of the ubiquitin-like proteins"/>
    <property type="match status" value="1"/>
</dbReference>
<feature type="domain" description="Rhodanese" evidence="2">
    <location>
        <begin position="265"/>
        <end position="346"/>
    </location>
</feature>
<dbReference type="SUPFAM" id="SSF52821">
    <property type="entry name" value="Rhodanese/Cell cycle control phosphatase"/>
    <property type="match status" value="1"/>
</dbReference>
<dbReference type="eggNOG" id="COG0607">
    <property type="taxonomic scope" value="Bacteria"/>
</dbReference>
<dbReference type="InterPro" id="IPR045886">
    <property type="entry name" value="ThiF/MoeB/HesA"/>
</dbReference>
<dbReference type="HOGENOM" id="CLU_013325_1_0_0"/>
<dbReference type="Pfam" id="PF00899">
    <property type="entry name" value="ThiF"/>
    <property type="match status" value="1"/>
</dbReference>
<name>F8L7Q8_SIMNZ</name>
<keyword evidence="3" id="KW-0548">Nucleotidyltransferase</keyword>
<dbReference type="PANTHER" id="PTHR10953">
    <property type="entry name" value="UBIQUITIN-ACTIVATING ENZYME E1"/>
    <property type="match status" value="1"/>
</dbReference>
<comment type="similarity">
    <text evidence="1">Belongs to the HesA/MoeB/ThiF family.</text>
</comment>
<dbReference type="InterPro" id="IPR001763">
    <property type="entry name" value="Rhodanese-like_dom"/>
</dbReference>
<dbReference type="EC" id="2.8.1.-" evidence="3"/>
<keyword evidence="4" id="KW-1185">Reference proteome</keyword>
<dbReference type="eggNOG" id="COG0476">
    <property type="taxonomic scope" value="Bacteria"/>
</dbReference>
<keyword evidence="3" id="KW-0808">Transferase</keyword>
<dbReference type="AlphaFoldDB" id="F8L7Q8"/>
<accession>F8L7Q8</accession>
<evidence type="ECO:0000256" key="1">
    <source>
        <dbReference type="ARBA" id="ARBA00009919"/>
    </source>
</evidence>
<protein>
    <submittedName>
        <fullName evidence="3">Putative adenylyltransferase/sulfurtransferase MoeZ</fullName>
        <ecNumber evidence="3">2.7.7.-</ecNumber>
        <ecNumber evidence="3">2.8.1.-</ecNumber>
    </submittedName>
</protein>
<dbReference type="InterPro" id="IPR036873">
    <property type="entry name" value="Rhodanese-like_dom_sf"/>
</dbReference>
<evidence type="ECO:0000313" key="3">
    <source>
        <dbReference type="EMBL" id="CCB88798.1"/>
    </source>
</evidence>
<dbReference type="STRING" id="331113.SNE_A09210"/>
<dbReference type="Gene3D" id="3.40.250.10">
    <property type="entry name" value="Rhodanese-like domain"/>
    <property type="match status" value="1"/>
</dbReference>
<reference key="1">
    <citation type="journal article" date="2011" name="Mol. Biol. Evol.">
        <title>Unity in variety -- the pan-genome of the Chlamydiae.</title>
        <authorList>
            <person name="Collingro A."/>
            <person name="Tischler P."/>
            <person name="Weinmaier T."/>
            <person name="Penz T."/>
            <person name="Heinz E."/>
            <person name="Brunham R.C."/>
            <person name="Read T.D."/>
            <person name="Bavoil P.M."/>
            <person name="Sachse K."/>
            <person name="Kahane S."/>
            <person name="Friedman M.G."/>
            <person name="Rattei T."/>
            <person name="Myers G.S.A."/>
            <person name="Horn M."/>
        </authorList>
    </citation>
    <scope>NUCLEOTIDE SEQUENCE</scope>
    <source>
        <strain>Z</strain>
    </source>
</reference>
<dbReference type="InterPro" id="IPR035985">
    <property type="entry name" value="Ubiquitin-activating_enz"/>
</dbReference>
<dbReference type="Proteomes" id="UP000000496">
    <property type="component" value="Chromosome gsn.131"/>
</dbReference>
<gene>
    <name evidence="3" type="primary">moeZ</name>
    <name evidence="3" type="ordered locus">SNE_A09210</name>
</gene>
<dbReference type="Pfam" id="PF00581">
    <property type="entry name" value="Rhodanese"/>
    <property type="match status" value="1"/>
</dbReference>
<dbReference type="EMBL" id="FR872582">
    <property type="protein sequence ID" value="CCB88798.1"/>
    <property type="molecule type" value="Genomic_DNA"/>
</dbReference>
<dbReference type="InterPro" id="IPR000594">
    <property type="entry name" value="ThiF_NAD_FAD-bd"/>
</dbReference>
<dbReference type="OrthoDB" id="9800872at2"/>
<reference evidence="3 4" key="2">
    <citation type="journal article" date="2011" name="Mol. Biol. Evol.">
        <title>Unity in variety--the pan-genome of the Chlamydiae.</title>
        <authorList>
            <person name="Collingro A."/>
            <person name="Tischler P."/>
            <person name="Weinmaier T."/>
            <person name="Penz T."/>
            <person name="Heinz E."/>
            <person name="Brunham R.C."/>
            <person name="Read T.D."/>
            <person name="Bavoil P.M."/>
            <person name="Sachse K."/>
            <person name="Kahane S."/>
            <person name="Friedman M.G."/>
            <person name="Rattei T."/>
            <person name="Myers G.S."/>
            <person name="Horn M."/>
        </authorList>
    </citation>
    <scope>NUCLEOTIDE SEQUENCE [LARGE SCALE GENOMIC DNA]</scope>
    <source>
        <strain evidence="4">ATCC VR-1471 / Z</strain>
    </source>
</reference>
<dbReference type="GO" id="GO:0005829">
    <property type="term" value="C:cytosol"/>
    <property type="evidence" value="ECO:0007669"/>
    <property type="project" value="TreeGrafter"/>
</dbReference>
<dbReference type="CDD" id="cd00158">
    <property type="entry name" value="RHOD"/>
    <property type="match status" value="1"/>
</dbReference>
<dbReference type="PANTHER" id="PTHR10953:SF102">
    <property type="entry name" value="ADENYLYLTRANSFERASE AND SULFURTRANSFERASE MOCS3"/>
    <property type="match status" value="1"/>
</dbReference>
<proteinExistence type="inferred from homology"/>
<dbReference type="GO" id="GO:0008641">
    <property type="term" value="F:ubiquitin-like modifier activating enzyme activity"/>
    <property type="evidence" value="ECO:0007669"/>
    <property type="project" value="InterPro"/>
</dbReference>
<dbReference type="Gene3D" id="3.40.50.720">
    <property type="entry name" value="NAD(P)-binding Rossmann-like Domain"/>
    <property type="match status" value="1"/>
</dbReference>